<dbReference type="PANTHER" id="PTHR23077:SF12">
    <property type="entry name" value="PEROXISOMAL ATPASE PEX1"/>
    <property type="match status" value="1"/>
</dbReference>
<feature type="domain" description="AAA+ ATPase" evidence="16">
    <location>
        <begin position="497"/>
        <end position="647"/>
    </location>
</feature>
<dbReference type="SUPFAM" id="SSF52540">
    <property type="entry name" value="P-loop containing nucleoside triphosphate hydrolases"/>
    <property type="match status" value="2"/>
</dbReference>
<keyword evidence="3" id="KW-0813">Transport</keyword>
<feature type="domain" description="AAA+ ATPase" evidence="16">
    <location>
        <begin position="763"/>
        <end position="899"/>
    </location>
</feature>
<dbReference type="OrthoDB" id="2187at2759"/>
<dbReference type="GO" id="GO:0016558">
    <property type="term" value="P:protein import into peroxisome matrix"/>
    <property type="evidence" value="ECO:0007669"/>
    <property type="project" value="TreeGrafter"/>
</dbReference>
<dbReference type="GO" id="GO:0005829">
    <property type="term" value="C:cytosol"/>
    <property type="evidence" value="ECO:0007669"/>
    <property type="project" value="TreeGrafter"/>
</dbReference>
<evidence type="ECO:0000256" key="14">
    <source>
        <dbReference type="ARBA" id="ARBA00081751"/>
    </source>
</evidence>
<evidence type="ECO:0000256" key="6">
    <source>
        <dbReference type="ARBA" id="ARBA00022801"/>
    </source>
</evidence>
<feature type="region of interest" description="Disordered" evidence="15">
    <location>
        <begin position="179"/>
        <end position="210"/>
    </location>
</feature>
<evidence type="ECO:0000256" key="10">
    <source>
        <dbReference type="ARBA" id="ARBA00032509"/>
    </source>
</evidence>
<dbReference type="GeneID" id="70234195"/>
<proteinExistence type="inferred from homology"/>
<comment type="catalytic activity">
    <reaction evidence="12">
        <text>ATP + H2O = ADP + phosphate + H(+)</text>
        <dbReference type="Rhea" id="RHEA:13065"/>
        <dbReference type="ChEBI" id="CHEBI:15377"/>
        <dbReference type="ChEBI" id="CHEBI:15378"/>
        <dbReference type="ChEBI" id="CHEBI:30616"/>
        <dbReference type="ChEBI" id="CHEBI:43474"/>
        <dbReference type="ChEBI" id="CHEBI:456216"/>
    </reaction>
    <physiologicalReaction direction="left-to-right" evidence="12">
        <dbReference type="Rhea" id="RHEA:13066"/>
    </physiologicalReaction>
</comment>
<dbReference type="InterPro" id="IPR015342">
    <property type="entry name" value="PEX1-N_C-lobe"/>
</dbReference>
<dbReference type="Gene3D" id="2.40.40.20">
    <property type="match status" value="1"/>
</dbReference>
<dbReference type="Pfam" id="PF09262">
    <property type="entry name" value="PEX-1N"/>
    <property type="match status" value="1"/>
</dbReference>
<dbReference type="InterPro" id="IPR041569">
    <property type="entry name" value="AAA_lid_3"/>
</dbReference>
<keyword evidence="5" id="KW-0547">Nucleotide-binding</keyword>
<name>A0A9P8PC10_9ASCO</name>
<dbReference type="GO" id="GO:0005524">
    <property type="term" value="F:ATP binding"/>
    <property type="evidence" value="ECO:0007669"/>
    <property type="project" value="UniProtKB-KW"/>
</dbReference>
<keyword evidence="9" id="KW-0472">Membrane</keyword>
<feature type="region of interest" description="Disordered" evidence="15">
    <location>
        <begin position="1055"/>
        <end position="1077"/>
    </location>
</feature>
<dbReference type="GO" id="GO:0005778">
    <property type="term" value="C:peroxisomal membrane"/>
    <property type="evidence" value="ECO:0007669"/>
    <property type="project" value="TreeGrafter"/>
</dbReference>
<keyword evidence="6" id="KW-0378">Hydrolase</keyword>
<gene>
    <name evidence="17" type="ORF">OGAPHI_002228</name>
</gene>
<evidence type="ECO:0000256" key="13">
    <source>
        <dbReference type="ARBA" id="ARBA00059626"/>
    </source>
</evidence>
<dbReference type="Gene3D" id="3.10.330.10">
    <property type="match status" value="1"/>
</dbReference>
<organism evidence="17 18">
    <name type="scientific">Ogataea philodendri</name>
    <dbReference type="NCBI Taxonomy" id="1378263"/>
    <lineage>
        <taxon>Eukaryota</taxon>
        <taxon>Fungi</taxon>
        <taxon>Dikarya</taxon>
        <taxon>Ascomycota</taxon>
        <taxon>Saccharomycotina</taxon>
        <taxon>Pichiomycetes</taxon>
        <taxon>Pichiales</taxon>
        <taxon>Pichiaceae</taxon>
        <taxon>Ogataea</taxon>
    </lineage>
</organism>
<evidence type="ECO:0000256" key="1">
    <source>
        <dbReference type="ARBA" id="ARBA00004170"/>
    </source>
</evidence>
<dbReference type="Proteomes" id="UP000769157">
    <property type="component" value="Unassembled WGS sequence"/>
</dbReference>
<comment type="function">
    <text evidence="13">Component of the PEX1-PEX6 AAA ATPase complex involved in peroxisome biosynthesis. The complex acts as a protein dislocase complex that mediates the ATP-dependent extraction of the PEX5 receptor from peroxisomal membranes, an essential step for PEX5 recycling. Specifically recognizes PEX5 monoubiquitinated at 'Cys-6', and pulls it out of the peroxisome lumen through the PEX2-PEX10-PEX12 retrotranslocation channel. Extraction by the PEX1-PEX6 AAA ATPase complex is accompanied by unfolding of the TPR repeats and release of bound cargo from PEX5.</text>
</comment>
<evidence type="ECO:0000313" key="18">
    <source>
        <dbReference type="Proteomes" id="UP000769157"/>
    </source>
</evidence>
<dbReference type="SMART" id="SM00382">
    <property type="entry name" value="AAA"/>
    <property type="match status" value="2"/>
</dbReference>
<feature type="region of interest" description="Disordered" evidence="15">
    <location>
        <begin position="274"/>
        <end position="309"/>
    </location>
</feature>
<dbReference type="FunFam" id="3.40.50.300:FF:000149">
    <property type="entry name" value="Nuclear valosin-containing protein-like"/>
    <property type="match status" value="1"/>
</dbReference>
<dbReference type="InterPro" id="IPR003593">
    <property type="entry name" value="AAA+_ATPase"/>
</dbReference>
<dbReference type="GO" id="GO:0016887">
    <property type="term" value="F:ATP hydrolysis activity"/>
    <property type="evidence" value="ECO:0007669"/>
    <property type="project" value="InterPro"/>
</dbReference>
<dbReference type="AlphaFoldDB" id="A0A9P8PC10"/>
<dbReference type="InterPro" id="IPR050168">
    <property type="entry name" value="AAA_ATPase_domain"/>
</dbReference>
<evidence type="ECO:0000256" key="3">
    <source>
        <dbReference type="ARBA" id="ARBA00022448"/>
    </source>
</evidence>
<dbReference type="Gene3D" id="1.10.8.60">
    <property type="match status" value="2"/>
</dbReference>
<keyword evidence="4" id="KW-0962">Peroxisome biogenesis</keyword>
<reference evidence="17" key="2">
    <citation type="submission" date="2021-01" db="EMBL/GenBank/DDBJ databases">
        <authorList>
            <person name="Schikora-Tamarit M.A."/>
        </authorList>
    </citation>
    <scope>NUCLEOTIDE SEQUENCE</scope>
    <source>
        <strain evidence="17">CBS6075</strain>
    </source>
</reference>
<keyword evidence="8" id="KW-0653">Protein transport</keyword>
<evidence type="ECO:0000259" key="16">
    <source>
        <dbReference type="SMART" id="SM00382"/>
    </source>
</evidence>
<evidence type="ECO:0000256" key="5">
    <source>
        <dbReference type="ARBA" id="ARBA00022741"/>
    </source>
</evidence>
<reference evidence="17" key="1">
    <citation type="journal article" date="2021" name="Open Biol.">
        <title>Shared evolutionary footprints suggest mitochondrial oxidative damage underlies multiple complex I losses in fungi.</title>
        <authorList>
            <person name="Schikora-Tamarit M.A."/>
            <person name="Marcet-Houben M."/>
            <person name="Nosek J."/>
            <person name="Gabaldon T."/>
        </authorList>
    </citation>
    <scope>NUCLEOTIDE SEQUENCE</scope>
    <source>
        <strain evidence="17">CBS6075</strain>
    </source>
</reference>
<evidence type="ECO:0000256" key="2">
    <source>
        <dbReference type="ARBA" id="ARBA00006914"/>
    </source>
</evidence>
<evidence type="ECO:0000313" key="17">
    <source>
        <dbReference type="EMBL" id="KAH3668474.1"/>
    </source>
</evidence>
<dbReference type="Pfam" id="PF17862">
    <property type="entry name" value="AAA_lid_3"/>
    <property type="match status" value="1"/>
</dbReference>
<keyword evidence="7" id="KW-0067">ATP-binding</keyword>
<evidence type="ECO:0000256" key="12">
    <source>
        <dbReference type="ARBA" id="ARBA00048778"/>
    </source>
</evidence>
<dbReference type="InterPro" id="IPR027417">
    <property type="entry name" value="P-loop_NTPase"/>
</dbReference>
<protein>
    <recommendedName>
        <fullName evidence="11">Peroxisomal ATPase PEX1</fullName>
    </recommendedName>
    <alternativeName>
        <fullName evidence="10">Peroxin-1</fullName>
    </alternativeName>
    <alternativeName>
        <fullName evidence="14">Peroxisome biosynthesis protein PAS1</fullName>
    </alternativeName>
</protein>
<evidence type="ECO:0000256" key="4">
    <source>
        <dbReference type="ARBA" id="ARBA00022593"/>
    </source>
</evidence>
<evidence type="ECO:0000256" key="9">
    <source>
        <dbReference type="ARBA" id="ARBA00023136"/>
    </source>
</evidence>
<dbReference type="SUPFAM" id="SSF50692">
    <property type="entry name" value="ADC-like"/>
    <property type="match status" value="1"/>
</dbReference>
<evidence type="ECO:0000256" key="11">
    <source>
        <dbReference type="ARBA" id="ARBA00034532"/>
    </source>
</evidence>
<dbReference type="CDD" id="cd19526">
    <property type="entry name" value="RecA-like_PEX1_r2"/>
    <property type="match status" value="1"/>
</dbReference>
<feature type="compositionally biased region" description="Polar residues" evidence="15">
    <location>
        <begin position="289"/>
        <end position="309"/>
    </location>
</feature>
<keyword evidence="18" id="KW-1185">Reference proteome</keyword>
<evidence type="ECO:0000256" key="15">
    <source>
        <dbReference type="SAM" id="MobiDB-lite"/>
    </source>
</evidence>
<dbReference type="EMBL" id="JAEUBE010000158">
    <property type="protein sequence ID" value="KAH3668474.1"/>
    <property type="molecule type" value="Genomic_DNA"/>
</dbReference>
<evidence type="ECO:0000256" key="7">
    <source>
        <dbReference type="ARBA" id="ARBA00022840"/>
    </source>
</evidence>
<dbReference type="Pfam" id="PF00004">
    <property type="entry name" value="AAA"/>
    <property type="match status" value="2"/>
</dbReference>
<dbReference type="InterPro" id="IPR003960">
    <property type="entry name" value="ATPase_AAA_CS"/>
</dbReference>
<dbReference type="InterPro" id="IPR029067">
    <property type="entry name" value="CDC48_domain_2-like_sf"/>
</dbReference>
<sequence length="1077" mass="119049">MDTQEVSVTFKSLNNCLVNLPAPLVNPFLANNILIQQVAVELKFRMAGVKADSNCLVGWNGYFSQDSSCIEIDPVFAKTIGLRENRKITIKLSLSLPKIHSVELEPETSADWELTELYAQTIEDRFLNQIRCATLGQKLAVYPTSSSTNVIKFIVKSIKSETKELDKGILATDSELHIQPKVHRRETQRNSHGSQTSSKRRRSVSGRRSSQFDSVPSCILRSIALPHSLFAHVDVSKANYEVFADLSQDFINSQFNSIEYVQVSVVAGPGTPSKISGISHSTKPHDTVSPGNSRNNSNTLVEHGSNGTATQPEIDLKKVIARLVHDPHSPPRTVGVSPLLAIALGNEGRCGDLICLEAPPQKYSTDIHTCILHKIISSTLSVNELALKHDEDRKLKEVAARKELSAKFQEQLAVLKHSPLTNGMKLPILPELLPQGAILEMKGISGWALLGDTLPEFVLGGDVLKPESFVQTPAKHHLQKVVGQEKLIARVIRSMKRGSSSIVFGSSGCGKTVVVDEVIHRLATKDGFYTKLINCETISNETFISVKNSLEDAVREINWHAPAVLVLENLDALIPREAEHGDSGTSQQICEFLVNCLKHLLKHRQVSLLSTSKSKENINSIAFQTHLIEDEFSIRAPDKELRKQLISSFIGNYNLTVDRDEVLNDITVDTEGYLPSDLKVLADRTFHDYISSVEDIPATLTKGNFERALQGFTPSSLRGVKLQKSSVSWSDIGGLKDAKQVLLETLEWPTKYAPIFANCPLRLRSGILLYGYPGCGKTLLASAVAAQCGLNFISIKGPEILNKYIGASEQSIRELFERAQSAKPCILFFDEFDSIAPKRGHDSTGVTDRVVNQLLTQMDGAEGLDGVYVLAATSRPDLIDSALLRPGRLDKSILCDLPDFENRLDILQTVATKFQIAPECQLETFARQLEGYSGADLQAFVYNSYLRAVHDNLDQITKSATKESSGQDTKVQFFSMMKGVSVGADLTKKIDSIYKNFQQLDLDPKETKQQDPDHRNNPVVITSKHFQIGLEETKKSISNKELRNFEKIYSQFVDGKREGNLPNGEPSNDIGGRTTLM</sequence>
<dbReference type="PROSITE" id="PS00674">
    <property type="entry name" value="AAA"/>
    <property type="match status" value="1"/>
</dbReference>
<dbReference type="PANTHER" id="PTHR23077">
    <property type="entry name" value="AAA-FAMILY ATPASE"/>
    <property type="match status" value="1"/>
</dbReference>
<dbReference type="RefSeq" id="XP_046062888.1">
    <property type="nucleotide sequence ID" value="XM_046203076.1"/>
</dbReference>
<dbReference type="Gene3D" id="3.40.50.300">
    <property type="entry name" value="P-loop containing nucleotide triphosphate hydrolases"/>
    <property type="match status" value="2"/>
</dbReference>
<dbReference type="InterPro" id="IPR009010">
    <property type="entry name" value="Asp_de-COase-like_dom_sf"/>
</dbReference>
<comment type="subcellular location">
    <subcellularLocation>
        <location evidence="1">Membrane</location>
        <topology evidence="1">Peripheral membrane protein</topology>
    </subcellularLocation>
</comment>
<dbReference type="InterPro" id="IPR003959">
    <property type="entry name" value="ATPase_AAA_core"/>
</dbReference>
<comment type="caution">
    <text evidence="17">The sequence shown here is derived from an EMBL/GenBank/DDBJ whole genome shotgun (WGS) entry which is preliminary data.</text>
</comment>
<comment type="similarity">
    <text evidence="2">Belongs to the AAA ATPase family.</text>
</comment>
<dbReference type="SUPFAM" id="SSF54585">
    <property type="entry name" value="Cdc48 domain 2-like"/>
    <property type="match status" value="1"/>
</dbReference>
<evidence type="ECO:0000256" key="8">
    <source>
        <dbReference type="ARBA" id="ARBA00022927"/>
    </source>
</evidence>
<accession>A0A9P8PC10</accession>